<keyword evidence="1" id="KW-0175">Coiled coil</keyword>
<keyword evidence="3" id="KW-1185">Reference proteome</keyword>
<accession>A0A2T0B576</accession>
<evidence type="ECO:0000256" key="1">
    <source>
        <dbReference type="SAM" id="Coils"/>
    </source>
</evidence>
<dbReference type="Proteomes" id="UP000239706">
    <property type="component" value="Unassembled WGS sequence"/>
</dbReference>
<sequence>MDVIKLIEYLEEIIDTSSKVPMTGKVMVDKKEVLDVIDKILNCLPAEFKKAQWVFEEKDRILSEAIRDAETLKKENVELLQKQIENHDITKKAKIRAGEIISSAQKDAKVMRLGARDYADEILSQLEKEVNDYSGKMLNSIKDEMEEFLVSINSDVSSTSNMIRENIKELRNMKK</sequence>
<dbReference type="OrthoDB" id="1690557at2"/>
<reference evidence="2 3" key="1">
    <citation type="submission" date="2018-03" db="EMBL/GenBank/DDBJ databases">
        <title>Genome sequence of Clostridium liquoris DSM 100320.</title>
        <authorList>
            <person name="Poehlein A."/>
            <person name="Daniel R."/>
        </authorList>
    </citation>
    <scope>NUCLEOTIDE SEQUENCE [LARGE SCALE GENOMIC DNA]</scope>
    <source>
        <strain evidence="2 3">DSM 100320</strain>
    </source>
</reference>
<name>A0A2T0B576_9CLOT</name>
<comment type="caution">
    <text evidence="2">The sequence shown here is derived from an EMBL/GenBank/DDBJ whole genome shotgun (WGS) entry which is preliminary data.</text>
</comment>
<feature type="coiled-coil region" evidence="1">
    <location>
        <begin position="55"/>
        <end position="82"/>
    </location>
</feature>
<dbReference type="EMBL" id="PVXO01000033">
    <property type="protein sequence ID" value="PRR78963.1"/>
    <property type="molecule type" value="Genomic_DNA"/>
</dbReference>
<proteinExistence type="predicted"/>
<gene>
    <name evidence="2" type="ORF">CLLI_11830</name>
</gene>
<dbReference type="AlphaFoldDB" id="A0A2T0B576"/>
<evidence type="ECO:0008006" key="4">
    <source>
        <dbReference type="Google" id="ProtNLM"/>
    </source>
</evidence>
<organism evidence="2 3">
    <name type="scientific">Clostridium liquoris</name>
    <dbReference type="NCBI Taxonomy" id="1289519"/>
    <lineage>
        <taxon>Bacteria</taxon>
        <taxon>Bacillati</taxon>
        <taxon>Bacillota</taxon>
        <taxon>Clostridia</taxon>
        <taxon>Eubacteriales</taxon>
        <taxon>Clostridiaceae</taxon>
        <taxon>Clostridium</taxon>
    </lineage>
</organism>
<evidence type="ECO:0000313" key="3">
    <source>
        <dbReference type="Proteomes" id="UP000239706"/>
    </source>
</evidence>
<dbReference type="RefSeq" id="WP_106063307.1">
    <property type="nucleotide sequence ID" value="NZ_PVXO01000033.1"/>
</dbReference>
<protein>
    <recommendedName>
        <fullName evidence="4">ATPase</fullName>
    </recommendedName>
</protein>
<evidence type="ECO:0000313" key="2">
    <source>
        <dbReference type="EMBL" id="PRR78963.1"/>
    </source>
</evidence>